<dbReference type="Gene3D" id="2.30.30.40">
    <property type="entry name" value="SH3 Domains"/>
    <property type="match status" value="1"/>
</dbReference>
<dbReference type="InterPro" id="IPR036061">
    <property type="entry name" value="CheW-like_dom_sf"/>
</dbReference>
<evidence type="ECO:0000313" key="3">
    <source>
        <dbReference type="Proteomes" id="UP001589619"/>
    </source>
</evidence>
<dbReference type="PANTHER" id="PTHR22617:SF23">
    <property type="entry name" value="CHEMOTAXIS PROTEIN CHEW"/>
    <property type="match status" value="1"/>
</dbReference>
<evidence type="ECO:0000313" key="2">
    <source>
        <dbReference type="EMBL" id="MFB9756588.1"/>
    </source>
</evidence>
<dbReference type="SUPFAM" id="SSF50341">
    <property type="entry name" value="CheW-like"/>
    <property type="match status" value="1"/>
</dbReference>
<name>A0ABV5W7N6_9BACL</name>
<organism evidence="2 3">
    <name type="scientific">Paenibacillus hodogayensis</name>
    <dbReference type="NCBI Taxonomy" id="279208"/>
    <lineage>
        <taxon>Bacteria</taxon>
        <taxon>Bacillati</taxon>
        <taxon>Bacillota</taxon>
        <taxon>Bacilli</taxon>
        <taxon>Bacillales</taxon>
        <taxon>Paenibacillaceae</taxon>
        <taxon>Paenibacillus</taxon>
    </lineage>
</organism>
<reference evidence="2 3" key="1">
    <citation type="submission" date="2024-09" db="EMBL/GenBank/DDBJ databases">
        <authorList>
            <person name="Sun Q."/>
            <person name="Mori K."/>
        </authorList>
    </citation>
    <scope>NUCLEOTIDE SEQUENCE [LARGE SCALE GENOMIC DNA]</scope>
    <source>
        <strain evidence="2 3">JCM 12520</strain>
    </source>
</reference>
<dbReference type="InterPro" id="IPR039315">
    <property type="entry name" value="CheW"/>
</dbReference>
<accession>A0ABV5W7N6</accession>
<protein>
    <submittedName>
        <fullName evidence="2">Chemotaxis protein CheW</fullName>
    </submittedName>
</protein>
<feature type="domain" description="CheW-like" evidence="1">
    <location>
        <begin position="5"/>
        <end position="143"/>
    </location>
</feature>
<comment type="caution">
    <text evidence="2">The sequence shown here is derived from an EMBL/GenBank/DDBJ whole genome shotgun (WGS) entry which is preliminary data.</text>
</comment>
<evidence type="ECO:0000259" key="1">
    <source>
        <dbReference type="PROSITE" id="PS50851"/>
    </source>
</evidence>
<sequence length="154" mass="17279">MNDIGGQYVVFSINGILYGIPILEVSEIIRRQPLMTTMQAEDEFLGILSLRRKIVPVLSLHRLFREPEPAHGAKTERIMIIAHEGREIGIVVDEVSRVLHLSGQPISTPPYMARNKWINGLYQHGELLITLLRTSPLFDAERAGFAEMDDSCAG</sequence>
<gene>
    <name evidence="2" type="ORF">ACFFNY_33860</name>
</gene>
<dbReference type="Pfam" id="PF01584">
    <property type="entry name" value="CheW"/>
    <property type="match status" value="1"/>
</dbReference>
<dbReference type="PROSITE" id="PS50851">
    <property type="entry name" value="CHEW"/>
    <property type="match status" value="1"/>
</dbReference>
<dbReference type="PANTHER" id="PTHR22617">
    <property type="entry name" value="CHEMOTAXIS SENSOR HISTIDINE KINASE-RELATED"/>
    <property type="match status" value="1"/>
</dbReference>
<proteinExistence type="predicted"/>
<dbReference type="SMART" id="SM00260">
    <property type="entry name" value="CheW"/>
    <property type="match status" value="1"/>
</dbReference>
<dbReference type="RefSeq" id="WP_344913000.1">
    <property type="nucleotide sequence ID" value="NZ_BAAAYO010000011.1"/>
</dbReference>
<dbReference type="InterPro" id="IPR002545">
    <property type="entry name" value="CheW-lke_dom"/>
</dbReference>
<dbReference type="Gene3D" id="2.40.50.180">
    <property type="entry name" value="CheA-289, Domain 4"/>
    <property type="match status" value="1"/>
</dbReference>
<dbReference type="Proteomes" id="UP001589619">
    <property type="component" value="Unassembled WGS sequence"/>
</dbReference>
<dbReference type="EMBL" id="JBHMAG010000025">
    <property type="protein sequence ID" value="MFB9756588.1"/>
    <property type="molecule type" value="Genomic_DNA"/>
</dbReference>
<keyword evidence="3" id="KW-1185">Reference proteome</keyword>